<dbReference type="AlphaFoldDB" id="A0A0U9HTE9"/>
<organism evidence="5 6">
    <name type="scientific">Klebsormidium nitens</name>
    <name type="common">Green alga</name>
    <name type="synonym">Ulothrix nitens</name>
    <dbReference type="NCBI Taxonomy" id="105231"/>
    <lineage>
        <taxon>Eukaryota</taxon>
        <taxon>Viridiplantae</taxon>
        <taxon>Streptophyta</taxon>
        <taxon>Klebsormidiophyceae</taxon>
        <taxon>Klebsormidiales</taxon>
        <taxon>Klebsormidiaceae</taxon>
        <taxon>Klebsormidium</taxon>
    </lineage>
</organism>
<feature type="domain" description="GH3 middle" evidence="3">
    <location>
        <begin position="461"/>
        <end position="513"/>
    </location>
</feature>
<gene>
    <name evidence="5" type="ORF">KFL_000060200</name>
</gene>
<sequence>MEHYDIGTMRPAVYGINELEQDAAAGCEQIQQQVLRGILLLHEKTEYLQRYNLGPTSTAEDFKALHPVCDYPHFREWVEREASGEAERTSNQILCAEKIFQFLLSSGTTSGRKLIPETVGSMTRSVRFGQLTKTLIQRHFGAESTDHSLRLVNCSAPQILPGGLPAIPIVTGLINLALKYDLPRVLREDCSPPEVYTHTLHDEASYCHVLCALAARGKLTALRTTFAVTLVTALTDLELNWAQFMHDIRTGTVSEERISSAVVRDAVARRIGANPGLADALEAEFREGFEGIVPRIWPRVKFVECIFTGPMTGYVAPLRRFTGPDLPLVSLTYACSESLVGVNVDLRDEPSSVRYTLLPREAFWEFIPVDESDVDGQTGNRSVEDGTAFVGESGSRWAETDDDLGRGAGKQSGGERESKAQSNGNGTDCHGNANGSADEATSENGSITGETESSENPIGVACVKTVGMHELELGRCYEVVLTNWAGLYRYRLEDVIKVEGFLQSLPQVSFQYRRGVLSIQGATEHMTEKDLTGAVLETAEGLALTGRQLVEYTTAVDTGCVPPRYTVFAEIVRLRKDASDNVKLDLESLAASLDAALSRRNSLYENSIKKHELSPLEVCLVKPSTFEELFRYRVKEHGIDAGQYKVPRCIKSQELREIFKRATIGSSLAVSHWCERQ</sequence>
<dbReference type="Pfam" id="PF03321">
    <property type="entry name" value="GH3"/>
    <property type="match status" value="1"/>
</dbReference>
<dbReference type="OMA" id="HECCNCL"/>
<dbReference type="Pfam" id="PF23572">
    <property type="entry name" value="GH3_C"/>
    <property type="match status" value="1"/>
</dbReference>
<protein>
    <submittedName>
        <fullName evidence="5">Indole-3-acetic acid-amido synthetase-like</fullName>
    </submittedName>
</protein>
<dbReference type="EMBL" id="DF236955">
    <property type="protein sequence ID" value="GAQ77955.1"/>
    <property type="molecule type" value="Genomic_DNA"/>
</dbReference>
<dbReference type="GO" id="GO:0005737">
    <property type="term" value="C:cytoplasm"/>
    <property type="evidence" value="ECO:0000318"/>
    <property type="project" value="GO_Central"/>
</dbReference>
<feature type="compositionally biased region" description="Polar residues" evidence="2">
    <location>
        <begin position="442"/>
        <end position="455"/>
    </location>
</feature>
<evidence type="ECO:0000313" key="5">
    <source>
        <dbReference type="EMBL" id="GAQ77955.1"/>
    </source>
</evidence>
<feature type="domain" description="GH3 C-terminal" evidence="4">
    <location>
        <begin position="530"/>
        <end position="654"/>
    </location>
</feature>
<dbReference type="OrthoDB" id="10004661at2759"/>
<keyword evidence="6" id="KW-1185">Reference proteome</keyword>
<evidence type="ECO:0000313" key="6">
    <source>
        <dbReference type="Proteomes" id="UP000054558"/>
    </source>
</evidence>
<evidence type="ECO:0000256" key="1">
    <source>
        <dbReference type="ARBA" id="ARBA00008068"/>
    </source>
</evidence>
<dbReference type="PANTHER" id="PTHR31901">
    <property type="entry name" value="GH3 DOMAIN-CONTAINING PROTEIN"/>
    <property type="match status" value="1"/>
</dbReference>
<dbReference type="InterPro" id="IPR055377">
    <property type="entry name" value="GH3_M"/>
</dbReference>
<dbReference type="InterPro" id="IPR004993">
    <property type="entry name" value="GH3"/>
</dbReference>
<proteinExistence type="inferred from homology"/>
<dbReference type="Proteomes" id="UP000054558">
    <property type="component" value="Unassembled WGS sequence"/>
</dbReference>
<dbReference type="Pfam" id="PF23571">
    <property type="entry name" value="GH3_M"/>
    <property type="match status" value="1"/>
</dbReference>
<comment type="similarity">
    <text evidence="1">Belongs to the IAA-amido conjugating enzyme family.</text>
</comment>
<dbReference type="GO" id="GO:0016881">
    <property type="term" value="F:acid-amino acid ligase activity"/>
    <property type="evidence" value="ECO:0000318"/>
    <property type="project" value="GO_Central"/>
</dbReference>
<evidence type="ECO:0000256" key="2">
    <source>
        <dbReference type="SAM" id="MobiDB-lite"/>
    </source>
</evidence>
<accession>A0A0U9HTE9</accession>
<evidence type="ECO:0000259" key="4">
    <source>
        <dbReference type="Pfam" id="PF23572"/>
    </source>
</evidence>
<name>A0A0U9HTE9_KLENI</name>
<dbReference type="InterPro" id="IPR055378">
    <property type="entry name" value="GH3_C"/>
</dbReference>
<dbReference type="PANTHER" id="PTHR31901:SF9">
    <property type="entry name" value="GH3 DOMAIN-CONTAINING PROTEIN"/>
    <property type="match status" value="1"/>
</dbReference>
<evidence type="ECO:0000259" key="3">
    <source>
        <dbReference type="Pfam" id="PF23571"/>
    </source>
</evidence>
<feature type="region of interest" description="Disordered" evidence="2">
    <location>
        <begin position="374"/>
        <end position="455"/>
    </location>
</feature>
<reference evidence="5 6" key="1">
    <citation type="journal article" date="2014" name="Nat. Commun.">
        <title>Klebsormidium flaccidum genome reveals primary factors for plant terrestrial adaptation.</title>
        <authorList>
            <person name="Hori K."/>
            <person name="Maruyama F."/>
            <person name="Fujisawa T."/>
            <person name="Togashi T."/>
            <person name="Yamamoto N."/>
            <person name="Seo M."/>
            <person name="Sato S."/>
            <person name="Yamada T."/>
            <person name="Mori H."/>
            <person name="Tajima N."/>
            <person name="Moriyama T."/>
            <person name="Ikeuchi M."/>
            <person name="Watanabe M."/>
            <person name="Wada H."/>
            <person name="Kobayashi K."/>
            <person name="Saito M."/>
            <person name="Masuda T."/>
            <person name="Sasaki-Sekimoto Y."/>
            <person name="Mashiguchi K."/>
            <person name="Awai K."/>
            <person name="Shimojima M."/>
            <person name="Masuda S."/>
            <person name="Iwai M."/>
            <person name="Nobusawa T."/>
            <person name="Narise T."/>
            <person name="Kondo S."/>
            <person name="Saito H."/>
            <person name="Sato R."/>
            <person name="Murakawa M."/>
            <person name="Ihara Y."/>
            <person name="Oshima-Yamada Y."/>
            <person name="Ohtaka K."/>
            <person name="Satoh M."/>
            <person name="Sonobe K."/>
            <person name="Ishii M."/>
            <person name="Ohtani R."/>
            <person name="Kanamori-Sato M."/>
            <person name="Honoki R."/>
            <person name="Miyazaki D."/>
            <person name="Mochizuki H."/>
            <person name="Umetsu J."/>
            <person name="Higashi K."/>
            <person name="Shibata D."/>
            <person name="Kamiya Y."/>
            <person name="Sato N."/>
            <person name="Nakamura Y."/>
            <person name="Tabata S."/>
            <person name="Ida S."/>
            <person name="Kurokawa K."/>
            <person name="Ohta H."/>
        </authorList>
    </citation>
    <scope>NUCLEOTIDE SEQUENCE [LARGE SCALE GENOMIC DNA]</scope>
    <source>
        <strain evidence="5 6">NIES-2285</strain>
    </source>
</reference>